<organism evidence="1 2">
    <name type="scientific">Lindgomyces ingoldianus</name>
    <dbReference type="NCBI Taxonomy" id="673940"/>
    <lineage>
        <taxon>Eukaryota</taxon>
        <taxon>Fungi</taxon>
        <taxon>Dikarya</taxon>
        <taxon>Ascomycota</taxon>
        <taxon>Pezizomycotina</taxon>
        <taxon>Dothideomycetes</taxon>
        <taxon>Pleosporomycetidae</taxon>
        <taxon>Pleosporales</taxon>
        <taxon>Lindgomycetaceae</taxon>
        <taxon>Lindgomyces</taxon>
    </lineage>
</organism>
<accession>A0ACB6QB79</accession>
<evidence type="ECO:0000313" key="2">
    <source>
        <dbReference type="Proteomes" id="UP000799755"/>
    </source>
</evidence>
<reference evidence="1" key="1">
    <citation type="journal article" date="2020" name="Stud. Mycol.">
        <title>101 Dothideomycetes genomes: a test case for predicting lifestyles and emergence of pathogens.</title>
        <authorList>
            <person name="Haridas S."/>
            <person name="Albert R."/>
            <person name="Binder M."/>
            <person name="Bloem J."/>
            <person name="Labutti K."/>
            <person name="Salamov A."/>
            <person name="Andreopoulos B."/>
            <person name="Baker S."/>
            <person name="Barry K."/>
            <person name="Bills G."/>
            <person name="Bluhm B."/>
            <person name="Cannon C."/>
            <person name="Castanera R."/>
            <person name="Culley D."/>
            <person name="Daum C."/>
            <person name="Ezra D."/>
            <person name="Gonzalez J."/>
            <person name="Henrissat B."/>
            <person name="Kuo A."/>
            <person name="Liang C."/>
            <person name="Lipzen A."/>
            <person name="Lutzoni F."/>
            <person name="Magnuson J."/>
            <person name="Mondo S."/>
            <person name="Nolan M."/>
            <person name="Ohm R."/>
            <person name="Pangilinan J."/>
            <person name="Park H.-J."/>
            <person name="Ramirez L."/>
            <person name="Alfaro M."/>
            <person name="Sun H."/>
            <person name="Tritt A."/>
            <person name="Yoshinaga Y."/>
            <person name="Zwiers L.-H."/>
            <person name="Turgeon B."/>
            <person name="Goodwin S."/>
            <person name="Spatafora J."/>
            <person name="Crous P."/>
            <person name="Grigoriev I."/>
        </authorList>
    </citation>
    <scope>NUCLEOTIDE SEQUENCE</scope>
    <source>
        <strain evidence="1">ATCC 200398</strain>
    </source>
</reference>
<keyword evidence="2" id="KW-1185">Reference proteome</keyword>
<evidence type="ECO:0000313" key="1">
    <source>
        <dbReference type="EMBL" id="KAF2464184.1"/>
    </source>
</evidence>
<proteinExistence type="predicted"/>
<dbReference type="EMBL" id="MU003539">
    <property type="protein sequence ID" value="KAF2464184.1"/>
    <property type="molecule type" value="Genomic_DNA"/>
</dbReference>
<name>A0ACB6QB79_9PLEO</name>
<gene>
    <name evidence="1" type="ORF">BDR25DRAFT_361928</name>
</gene>
<comment type="caution">
    <text evidence="1">The sequence shown here is derived from an EMBL/GenBank/DDBJ whole genome shotgun (WGS) entry which is preliminary data.</text>
</comment>
<protein>
    <submittedName>
        <fullName evidence="1">FAD-binding domain-containing protein</fullName>
    </submittedName>
</protein>
<sequence length="613" mass="69757">MKRDRARNADGVAGVGLGTLLQGTQKVATRKSPQKNESKVLRHRVTIVILTLLLLNLILILILIFIRVPRTFFQLAGSPMQPIHPFSLATHTPFSACRSHVSNWRYLTSTRPAMAPHEEVVAHIAAAVGAFFSSKQSFRIFHGSTNSTRPAHDSRVVDITALCNILKVDRQSSTATVEPNVPMDKLVQATLAHGMIPPIVMEFPGITVGGGYAGSAGESSSFKYGYFDQTVRSVEMVLATGEVITASESENADIFKGAAGALGSLGIITKLELRLIPAKRFVKLIYHPYSTRHDTIKALRQATEDPDNDYVDGIMFSNTHGVLMTGQLINDIPPSESPQKFSGSWDPWFYLHAMEKPLGKQSTDYIPIAEYLFRYDRGGFWVGKQAFKYFGFVPFNRFTRWFLNDFMHTRMMYRALHGNNMSFGTMIHDLSLPYDTVEEFIDYTTQRLGIWPLWLCPLRAMDPPTFHPCTTSPKRGETPQPMLNIGLWGAASKDMDTFIRQNRDLEAWLTELGGRKVLYSHTYYTEEEFWQLYDRKWYEALRQRYSATTLPTVYDKVKVDVSRQMQTRNVPWVRRLALLWPFAGFLGIWCAIRSKDYLIHRRLSWMKGRIVET</sequence>
<dbReference type="Proteomes" id="UP000799755">
    <property type="component" value="Unassembled WGS sequence"/>
</dbReference>